<organism evidence="4 5">
    <name type="scientific">Anaerotalea alkaliphila</name>
    <dbReference type="NCBI Taxonomy" id="2662126"/>
    <lineage>
        <taxon>Bacteria</taxon>
        <taxon>Bacillati</taxon>
        <taxon>Bacillota</taxon>
        <taxon>Clostridia</taxon>
        <taxon>Eubacteriales</taxon>
        <taxon>Anaerotalea</taxon>
    </lineage>
</organism>
<dbReference type="GO" id="GO:0016787">
    <property type="term" value="F:hydrolase activity"/>
    <property type="evidence" value="ECO:0007669"/>
    <property type="project" value="UniProtKB-UniRule"/>
</dbReference>
<evidence type="ECO:0000259" key="3">
    <source>
        <dbReference type="Pfam" id="PF12850"/>
    </source>
</evidence>
<dbReference type="Gene3D" id="3.60.21.10">
    <property type="match status" value="1"/>
</dbReference>
<dbReference type="EC" id="3.1.4.-" evidence="2"/>
<dbReference type="InterPro" id="IPR000979">
    <property type="entry name" value="Phosphodiesterase_MJ0936/Vps29"/>
</dbReference>
<dbReference type="SUPFAM" id="SSF56300">
    <property type="entry name" value="Metallo-dependent phosphatases"/>
    <property type="match status" value="1"/>
</dbReference>
<evidence type="ECO:0000256" key="1">
    <source>
        <dbReference type="ARBA" id="ARBA00008950"/>
    </source>
</evidence>
<accession>A0A7X5HV24</accession>
<protein>
    <recommendedName>
        <fullName evidence="2">Phosphoesterase</fullName>
        <ecNumber evidence="2">3.1.4.-</ecNumber>
    </recommendedName>
</protein>
<reference evidence="4 5" key="1">
    <citation type="submission" date="2020-01" db="EMBL/GenBank/DDBJ databases">
        <title>Anaeroalcalibacter tamaniensis gen. nov., sp. nov., moderately halophilic strictly anaerobic fermenter bacterium from mud volcano of Taman peninsula.</title>
        <authorList>
            <person name="Frolova A."/>
            <person name="Merkel A.Y."/>
            <person name="Slobodkin A.I."/>
        </authorList>
    </citation>
    <scope>NUCLEOTIDE SEQUENCE [LARGE SCALE GENOMIC DNA]</scope>
    <source>
        <strain evidence="4 5">F-3ap</strain>
    </source>
</reference>
<comment type="cofactor">
    <cofactor evidence="2">
        <name>a divalent metal cation</name>
        <dbReference type="ChEBI" id="CHEBI:60240"/>
    </cofactor>
</comment>
<proteinExistence type="inferred from homology"/>
<dbReference type="InterPro" id="IPR029052">
    <property type="entry name" value="Metallo-depent_PP-like"/>
</dbReference>
<comment type="similarity">
    <text evidence="1 2">Belongs to the metallophosphoesterase superfamily. YfcE family.</text>
</comment>
<dbReference type="EMBL" id="JAAEEH010000011">
    <property type="protein sequence ID" value="NDL67185.1"/>
    <property type="molecule type" value="Genomic_DNA"/>
</dbReference>
<evidence type="ECO:0000313" key="4">
    <source>
        <dbReference type="EMBL" id="NDL67185.1"/>
    </source>
</evidence>
<dbReference type="AlphaFoldDB" id="A0A7X5HV24"/>
<dbReference type="PANTHER" id="PTHR11124">
    <property type="entry name" value="VACUOLAR SORTING PROTEIN VPS29"/>
    <property type="match status" value="1"/>
</dbReference>
<evidence type="ECO:0000256" key="2">
    <source>
        <dbReference type="RuleBase" id="RU362039"/>
    </source>
</evidence>
<keyword evidence="2" id="KW-0479">Metal-binding</keyword>
<gene>
    <name evidence="4" type="ORF">GXN74_05445</name>
</gene>
<sequence>MKMTILVISDTHGHLKHVEALLARNKGIDRIVHLGDHAADGEYLEALTDLPVDRVSGNCDYPDGENPLEKVLEVHGKRILLTHGHLRQVKYGLETLRAHVREEGLDGAFFGHTHCRFLGYEGDAVLLNPGSMSLPRDGGGPSFALVQVGEDGILHVSLGEMQGKKPVKLF</sequence>
<keyword evidence="5" id="KW-1185">Reference proteome</keyword>
<evidence type="ECO:0000313" key="5">
    <source>
        <dbReference type="Proteomes" id="UP000461585"/>
    </source>
</evidence>
<name>A0A7X5HV24_9FIRM</name>
<dbReference type="InterPro" id="IPR024654">
    <property type="entry name" value="Calcineurin-like_PHP_lpxH"/>
</dbReference>
<dbReference type="NCBIfam" id="TIGR00040">
    <property type="entry name" value="yfcE"/>
    <property type="match status" value="1"/>
</dbReference>
<dbReference type="Proteomes" id="UP000461585">
    <property type="component" value="Unassembled WGS sequence"/>
</dbReference>
<feature type="domain" description="Calcineurin-like phosphoesterase" evidence="3">
    <location>
        <begin position="3"/>
        <end position="150"/>
    </location>
</feature>
<dbReference type="GO" id="GO:0046872">
    <property type="term" value="F:metal ion binding"/>
    <property type="evidence" value="ECO:0007669"/>
    <property type="project" value="UniProtKB-KW"/>
</dbReference>
<dbReference type="Pfam" id="PF12850">
    <property type="entry name" value="Metallophos_2"/>
    <property type="match status" value="1"/>
</dbReference>
<comment type="caution">
    <text evidence="4">The sequence shown here is derived from an EMBL/GenBank/DDBJ whole genome shotgun (WGS) entry which is preliminary data.</text>
</comment>